<reference evidence="1" key="2">
    <citation type="journal article" date="2021" name="PeerJ">
        <title>Extensive microbial diversity within the chicken gut microbiome revealed by metagenomics and culture.</title>
        <authorList>
            <person name="Gilroy R."/>
            <person name="Ravi A."/>
            <person name="Getino M."/>
            <person name="Pursley I."/>
            <person name="Horton D.L."/>
            <person name="Alikhan N.F."/>
            <person name="Baker D."/>
            <person name="Gharbi K."/>
            <person name="Hall N."/>
            <person name="Watson M."/>
            <person name="Adriaenssens E.M."/>
            <person name="Foster-Nyarko E."/>
            <person name="Jarju S."/>
            <person name="Secka A."/>
            <person name="Antonio M."/>
            <person name="Oren A."/>
            <person name="Chaudhuri R.R."/>
            <person name="La Ragione R."/>
            <person name="Hildebrand F."/>
            <person name="Pallen M.J."/>
        </authorList>
    </citation>
    <scope>NUCLEOTIDE SEQUENCE</scope>
    <source>
        <strain evidence="1">14508</strain>
    </source>
</reference>
<evidence type="ECO:0000313" key="2">
    <source>
        <dbReference type="Proteomes" id="UP000886893"/>
    </source>
</evidence>
<dbReference type="EMBL" id="DVKI01000082">
    <property type="protein sequence ID" value="HIT17247.1"/>
    <property type="molecule type" value="Genomic_DNA"/>
</dbReference>
<proteinExistence type="predicted"/>
<protein>
    <submittedName>
        <fullName evidence="1">Uncharacterized protein</fullName>
    </submittedName>
</protein>
<dbReference type="AlphaFoldDB" id="A0A9D1K9I5"/>
<accession>A0A9D1K9I5</accession>
<comment type="caution">
    <text evidence="1">The sequence shown here is derived from an EMBL/GenBank/DDBJ whole genome shotgun (WGS) entry which is preliminary data.</text>
</comment>
<organism evidence="1 2">
    <name type="scientific">Candidatus Caccosoma faecigallinarum</name>
    <dbReference type="NCBI Taxonomy" id="2840720"/>
    <lineage>
        <taxon>Bacteria</taxon>
        <taxon>Bacillati</taxon>
        <taxon>Bacillota</taxon>
        <taxon>Bacillota incertae sedis</taxon>
        <taxon>Candidatus Caccosoma</taxon>
    </lineage>
</organism>
<name>A0A9D1K9I5_9FIRM</name>
<reference evidence="1" key="1">
    <citation type="submission" date="2020-10" db="EMBL/GenBank/DDBJ databases">
        <authorList>
            <person name="Gilroy R."/>
        </authorList>
    </citation>
    <scope>NUCLEOTIDE SEQUENCE</scope>
    <source>
        <strain evidence="1">14508</strain>
    </source>
</reference>
<dbReference type="Proteomes" id="UP000886893">
    <property type="component" value="Unassembled WGS sequence"/>
</dbReference>
<sequence>MKTENYSVIELLHLSFVIRDSLEYCHEPLKLKENAFESRKKMVQQLLEKDHFIAKFLVENPNEAGKKYYESLTIYFNNIYEKEFYVSFENYKVDPDKKLEFLEETIKNYQTVLDIIHGFVKTLQDKELLDDVVLQCVNDSENFFRVLYLFIVYNEIIKEDSNYKETLQKTRDNNSYENKYILNLLKGLIAAYNFNRQKYSGQEETLKTLFEEVFKTFQKLDGSIKLTQPNEMQETLLATNRLIAQALRTYETNWRTAYKNLIQKMRENTPANTNETKS</sequence>
<gene>
    <name evidence="1" type="ORF">IAD04_02560</name>
</gene>
<evidence type="ECO:0000313" key="1">
    <source>
        <dbReference type="EMBL" id="HIT17247.1"/>
    </source>
</evidence>